<organism evidence="2 3">
    <name type="scientific">Lottia gigantea</name>
    <name type="common">Giant owl limpet</name>
    <dbReference type="NCBI Taxonomy" id="225164"/>
    <lineage>
        <taxon>Eukaryota</taxon>
        <taxon>Metazoa</taxon>
        <taxon>Spiralia</taxon>
        <taxon>Lophotrochozoa</taxon>
        <taxon>Mollusca</taxon>
        <taxon>Gastropoda</taxon>
        <taxon>Patellogastropoda</taxon>
        <taxon>Lottioidea</taxon>
        <taxon>Lottiidae</taxon>
        <taxon>Lottia</taxon>
    </lineage>
</organism>
<dbReference type="Proteomes" id="UP000030746">
    <property type="component" value="Unassembled WGS sequence"/>
</dbReference>
<protein>
    <submittedName>
        <fullName evidence="2">Uncharacterized protein</fullName>
    </submittedName>
</protein>
<evidence type="ECO:0000313" key="3">
    <source>
        <dbReference type="Proteomes" id="UP000030746"/>
    </source>
</evidence>
<dbReference type="GeneID" id="20236295"/>
<keyword evidence="3" id="KW-1185">Reference proteome</keyword>
<dbReference type="EMBL" id="KB202619">
    <property type="protein sequence ID" value="ESO89373.1"/>
    <property type="molecule type" value="Genomic_DNA"/>
</dbReference>
<proteinExistence type="predicted"/>
<feature type="signal peptide" evidence="1">
    <location>
        <begin position="1"/>
        <end position="23"/>
    </location>
</feature>
<evidence type="ECO:0000313" key="2">
    <source>
        <dbReference type="EMBL" id="ESO89373.1"/>
    </source>
</evidence>
<dbReference type="OrthoDB" id="6069040at2759"/>
<dbReference type="OMA" id="KSENKEW"/>
<evidence type="ECO:0000256" key="1">
    <source>
        <dbReference type="SAM" id="SignalP"/>
    </source>
</evidence>
<dbReference type="CTD" id="20236295"/>
<dbReference type="RefSeq" id="XP_009060398.1">
    <property type="nucleotide sequence ID" value="XM_009062150.1"/>
</dbReference>
<feature type="chain" id="PRO_5004716010" evidence="1">
    <location>
        <begin position="24"/>
        <end position="263"/>
    </location>
</feature>
<name>V3ZE50_LOTGI</name>
<keyword evidence="1" id="KW-0732">Signal</keyword>
<dbReference type="KEGG" id="lgi:LOTGIDRAFT_154481"/>
<gene>
    <name evidence="2" type="ORF">LOTGIDRAFT_154481</name>
</gene>
<dbReference type="AlphaFoldDB" id="V3ZE50"/>
<dbReference type="HOGENOM" id="CLU_1058802_0_0_1"/>
<accession>V3ZE50</accession>
<sequence length="263" mass="28235">MGVHRFYLSLFLCIGAAPLISSAIDCNTYNPLICQPDLLQFCFTDGTLIQGSCEASHMVCNESKVIDESFASCQSSDTFNCTGYSSIDPCLPDLIEYCFTNGEKVVGTCAAKSKYCVDNLEIDASGNSCEDPSIDCDNHDPNEICRPDLVEYCLSDGRKIAGLCQAGKIVCSEDVTLDLTGLACAKVDCGRYNATQQCNSADKTEYCLGDGPDHIAVGECEALAAICLNGKEPNFEEGGCSACSQISKIPALLVFIIYIIYNV</sequence>
<reference evidence="2 3" key="1">
    <citation type="journal article" date="2013" name="Nature">
        <title>Insights into bilaterian evolution from three spiralian genomes.</title>
        <authorList>
            <person name="Simakov O."/>
            <person name="Marletaz F."/>
            <person name="Cho S.J."/>
            <person name="Edsinger-Gonzales E."/>
            <person name="Havlak P."/>
            <person name="Hellsten U."/>
            <person name="Kuo D.H."/>
            <person name="Larsson T."/>
            <person name="Lv J."/>
            <person name="Arendt D."/>
            <person name="Savage R."/>
            <person name="Osoegawa K."/>
            <person name="de Jong P."/>
            <person name="Grimwood J."/>
            <person name="Chapman J.A."/>
            <person name="Shapiro H."/>
            <person name="Aerts A."/>
            <person name="Otillar R.P."/>
            <person name="Terry A.Y."/>
            <person name="Boore J.L."/>
            <person name="Grigoriev I.V."/>
            <person name="Lindberg D.R."/>
            <person name="Seaver E.C."/>
            <person name="Weisblat D.A."/>
            <person name="Putnam N.H."/>
            <person name="Rokhsar D.S."/>
        </authorList>
    </citation>
    <scope>NUCLEOTIDE SEQUENCE [LARGE SCALE GENOMIC DNA]</scope>
</reference>